<dbReference type="Pfam" id="PF04307">
    <property type="entry name" value="YdjM"/>
    <property type="match status" value="1"/>
</dbReference>
<dbReference type="Proteomes" id="UP000184041">
    <property type="component" value="Unassembled WGS sequence"/>
</dbReference>
<dbReference type="EMBL" id="FQUS01000015">
    <property type="protein sequence ID" value="SHF93085.1"/>
    <property type="molecule type" value="Genomic_DNA"/>
</dbReference>
<name>A0A1M5FNK5_9BACT</name>
<evidence type="ECO:0000256" key="1">
    <source>
        <dbReference type="SAM" id="Phobius"/>
    </source>
</evidence>
<feature type="transmembrane region" description="Helical" evidence="1">
    <location>
        <begin position="59"/>
        <end position="81"/>
    </location>
</feature>
<feature type="transmembrane region" description="Helical" evidence="1">
    <location>
        <begin position="128"/>
        <end position="150"/>
    </location>
</feature>
<reference evidence="2 3" key="1">
    <citation type="submission" date="2016-11" db="EMBL/GenBank/DDBJ databases">
        <authorList>
            <person name="Jaros S."/>
            <person name="Januszkiewicz K."/>
            <person name="Wedrychowicz H."/>
        </authorList>
    </citation>
    <scope>NUCLEOTIDE SEQUENCE [LARGE SCALE GENOMIC DNA]</scope>
    <source>
        <strain evidence="2 3">DSM 21986</strain>
    </source>
</reference>
<organism evidence="2 3">
    <name type="scientific">Fodinibius roseus</name>
    <dbReference type="NCBI Taxonomy" id="1194090"/>
    <lineage>
        <taxon>Bacteria</taxon>
        <taxon>Pseudomonadati</taxon>
        <taxon>Balneolota</taxon>
        <taxon>Balneolia</taxon>
        <taxon>Balneolales</taxon>
        <taxon>Balneolaceae</taxon>
        <taxon>Fodinibius</taxon>
    </lineage>
</organism>
<feature type="transmembrane region" description="Helical" evidence="1">
    <location>
        <begin position="159"/>
        <end position="178"/>
    </location>
</feature>
<gene>
    <name evidence="2" type="ORF">SAMN05443144_11589</name>
</gene>
<sequence length="346" mass="39847">MDTITQITLGAAVGEAVLGKKIGNKAPLWGGVLGIVPDLDILTIPFVSNMQALALHRGITHSIVFCVAAAVLLGWMLDRLYRREKVGWRHWSWMAFWTLSTHVFIDVCTTYGTQILQPFSNRLFSLDTIFIIDPFYTLPLMIGVLTALFIQRESPVRRWANYTGIAVSTLYMLAGLGIKSHINAVFERNFEAKNITPEQYMTTPTPFNIFLWTGYAEQGDTLYAGLYSFFDGEDDIRFHRITQHEELLEPYRGQPAVERMLWFSRGYFVADKGTSGELFMHDLRFGRSDFWLTDQPAPYVWNYQLQFNKDSTQVTGFRRFQPDFERRAALLGRLMDRIFTEPIQPH</sequence>
<evidence type="ECO:0000313" key="2">
    <source>
        <dbReference type="EMBL" id="SHF93085.1"/>
    </source>
</evidence>
<dbReference type="InterPro" id="IPR053170">
    <property type="entry name" value="Transcription_regulator"/>
</dbReference>
<keyword evidence="1" id="KW-0812">Transmembrane</keyword>
<dbReference type="InterPro" id="IPR007404">
    <property type="entry name" value="YdjM-like"/>
</dbReference>
<keyword evidence="3" id="KW-1185">Reference proteome</keyword>
<dbReference type="STRING" id="1194090.SAMN05443144_11589"/>
<keyword evidence="1" id="KW-1133">Transmembrane helix</keyword>
<feature type="transmembrane region" description="Helical" evidence="1">
    <location>
        <begin position="93"/>
        <end position="116"/>
    </location>
</feature>
<feature type="transmembrane region" description="Helical" evidence="1">
    <location>
        <begin position="28"/>
        <end position="47"/>
    </location>
</feature>
<keyword evidence="1" id="KW-0472">Membrane</keyword>
<dbReference type="AlphaFoldDB" id="A0A1M5FNK5"/>
<proteinExistence type="predicted"/>
<dbReference type="OrthoDB" id="9781927at2"/>
<accession>A0A1M5FNK5</accession>
<evidence type="ECO:0000313" key="3">
    <source>
        <dbReference type="Proteomes" id="UP000184041"/>
    </source>
</evidence>
<dbReference type="PANTHER" id="PTHR40031:SF1">
    <property type="entry name" value="MEMBRANE-BOUND METAL-DEPENDENT HYDROLASE"/>
    <property type="match status" value="1"/>
</dbReference>
<protein>
    <submittedName>
        <fullName evidence="2">Inner membrane protein</fullName>
    </submittedName>
</protein>
<dbReference type="PANTHER" id="PTHR40031">
    <property type="entry name" value="HYPOTHETICAL MEMBRANE SPANNING PROTEIN"/>
    <property type="match status" value="1"/>
</dbReference>
<dbReference type="RefSeq" id="WP_073065645.1">
    <property type="nucleotide sequence ID" value="NZ_FQUS01000015.1"/>
</dbReference>